<evidence type="ECO:0000313" key="5">
    <source>
        <dbReference type="EMBL" id="CAE8585977.1"/>
    </source>
</evidence>
<dbReference type="SMART" id="SM01179">
    <property type="entry name" value="DUF862"/>
    <property type="match status" value="1"/>
</dbReference>
<proteinExistence type="inferred from homology"/>
<dbReference type="AlphaFoldDB" id="A0A813DBE8"/>
<keyword evidence="6" id="KW-1185">Reference proteome</keyword>
<keyword evidence="2" id="KW-0645">Protease</keyword>
<sequence length="314" mass="34306">MGNAFQSCCMPGGQETFENQDLKGTNRVEFAVSLLFSLPGLASAYHTSVLVNGEEFFFSDSGIFSNRALTSHNAEPSELVYVGLSSRTGAHLLDALNSHFRSGSYDLIRKNCNSFSDCALYFLLEKRLPSRYSAMEGLGQRASFDLLQRFTKGAYVPNQVSESFSADEVIRALADWSPTAVSPTSSSSFPSVRSKPALYIGARITVMGLKSADHLNGQGAKVLRFNAVNGRWEARINFSGEIKAFRAENLRPAGELVLEEGGMCRIHGLQSEAGQALNGREGEVLQYLHDVSRYEVVVDGTQRALKAENLQALP</sequence>
<dbReference type="Gene3D" id="3.90.1720.30">
    <property type="entry name" value="PPPDE domains"/>
    <property type="match status" value="1"/>
</dbReference>
<comment type="caution">
    <text evidence="5">The sequence shown here is derived from an EMBL/GenBank/DDBJ whole genome shotgun (WGS) entry which is preliminary data.</text>
</comment>
<name>A0A813DBE8_POLGL</name>
<keyword evidence="3" id="KW-0378">Hydrolase</keyword>
<organism evidence="5 6">
    <name type="scientific">Polarella glacialis</name>
    <name type="common">Dinoflagellate</name>
    <dbReference type="NCBI Taxonomy" id="89957"/>
    <lineage>
        <taxon>Eukaryota</taxon>
        <taxon>Sar</taxon>
        <taxon>Alveolata</taxon>
        <taxon>Dinophyceae</taxon>
        <taxon>Suessiales</taxon>
        <taxon>Suessiaceae</taxon>
        <taxon>Polarella</taxon>
    </lineage>
</organism>
<evidence type="ECO:0000256" key="1">
    <source>
        <dbReference type="ARBA" id="ARBA00008140"/>
    </source>
</evidence>
<evidence type="ECO:0000313" key="6">
    <source>
        <dbReference type="Proteomes" id="UP000654075"/>
    </source>
</evidence>
<gene>
    <name evidence="5" type="ORF">PGLA1383_LOCUS4871</name>
</gene>
<evidence type="ECO:0000256" key="2">
    <source>
        <dbReference type="ARBA" id="ARBA00022670"/>
    </source>
</evidence>
<accession>A0A813DBE8</accession>
<dbReference type="GO" id="GO:0016579">
    <property type="term" value="P:protein deubiquitination"/>
    <property type="evidence" value="ECO:0007669"/>
    <property type="project" value="TreeGrafter"/>
</dbReference>
<evidence type="ECO:0000256" key="3">
    <source>
        <dbReference type="ARBA" id="ARBA00022801"/>
    </source>
</evidence>
<dbReference type="OMA" id="WEARINF"/>
<dbReference type="PROSITE" id="PS51858">
    <property type="entry name" value="PPPDE"/>
    <property type="match status" value="1"/>
</dbReference>
<reference evidence="5" key="1">
    <citation type="submission" date="2021-02" db="EMBL/GenBank/DDBJ databases">
        <authorList>
            <person name="Dougan E. K."/>
            <person name="Rhodes N."/>
            <person name="Thang M."/>
            <person name="Chan C."/>
        </authorList>
    </citation>
    <scope>NUCLEOTIDE SEQUENCE</scope>
</reference>
<dbReference type="GO" id="GO:0101005">
    <property type="term" value="F:deubiquitinase activity"/>
    <property type="evidence" value="ECO:0007669"/>
    <property type="project" value="TreeGrafter"/>
</dbReference>
<dbReference type="OrthoDB" id="412286at2759"/>
<feature type="domain" description="PPPDE" evidence="4">
    <location>
        <begin position="26"/>
        <end position="148"/>
    </location>
</feature>
<comment type="similarity">
    <text evidence="1">Belongs to the DeSI family.</text>
</comment>
<dbReference type="InterPro" id="IPR008580">
    <property type="entry name" value="PPPDE_dom"/>
</dbReference>
<dbReference type="GO" id="GO:0006508">
    <property type="term" value="P:proteolysis"/>
    <property type="evidence" value="ECO:0007669"/>
    <property type="project" value="UniProtKB-KW"/>
</dbReference>
<dbReference type="Pfam" id="PF05903">
    <property type="entry name" value="Peptidase_C97"/>
    <property type="match status" value="1"/>
</dbReference>
<dbReference type="PANTHER" id="PTHR12378">
    <property type="entry name" value="DESUMOYLATING ISOPEPTIDASE"/>
    <property type="match status" value="1"/>
</dbReference>
<evidence type="ECO:0000259" key="4">
    <source>
        <dbReference type="PROSITE" id="PS51858"/>
    </source>
</evidence>
<dbReference type="Proteomes" id="UP000654075">
    <property type="component" value="Unassembled WGS sequence"/>
</dbReference>
<protein>
    <recommendedName>
        <fullName evidence="4">PPPDE domain-containing protein</fullName>
    </recommendedName>
</protein>
<dbReference type="PANTHER" id="PTHR12378:SF80">
    <property type="entry name" value="IP06716P-RELATED"/>
    <property type="match status" value="1"/>
</dbReference>
<dbReference type="InterPro" id="IPR042266">
    <property type="entry name" value="PPPDE_sf"/>
</dbReference>
<dbReference type="EMBL" id="CAJNNV010001846">
    <property type="protein sequence ID" value="CAE8585977.1"/>
    <property type="molecule type" value="Genomic_DNA"/>
</dbReference>